<dbReference type="EMBL" id="KZ825363">
    <property type="protein sequence ID" value="RAH43391.1"/>
    <property type="molecule type" value="Genomic_DNA"/>
</dbReference>
<protein>
    <submittedName>
        <fullName evidence="1">Uncharacterized protein</fullName>
    </submittedName>
</protein>
<organism evidence="1 2">
    <name type="scientific">Aspergillus brunneoviolaceus CBS 621.78</name>
    <dbReference type="NCBI Taxonomy" id="1450534"/>
    <lineage>
        <taxon>Eukaryota</taxon>
        <taxon>Fungi</taxon>
        <taxon>Dikarya</taxon>
        <taxon>Ascomycota</taxon>
        <taxon>Pezizomycotina</taxon>
        <taxon>Eurotiomycetes</taxon>
        <taxon>Eurotiomycetidae</taxon>
        <taxon>Eurotiales</taxon>
        <taxon>Aspergillaceae</taxon>
        <taxon>Aspergillus</taxon>
        <taxon>Aspergillus subgen. Circumdati</taxon>
    </lineage>
</organism>
<keyword evidence="2" id="KW-1185">Reference proteome</keyword>
<name>A0ACD1G299_9EURO</name>
<evidence type="ECO:0000313" key="2">
    <source>
        <dbReference type="Proteomes" id="UP000249057"/>
    </source>
</evidence>
<evidence type="ECO:0000313" key="1">
    <source>
        <dbReference type="EMBL" id="RAH43391.1"/>
    </source>
</evidence>
<sequence>MDNALWAGNATNSSWENPACATDVQNFRRCMDENQGNMSICGWYLDQLVRYFPVFKLPFVTERYAGSMCGRDC</sequence>
<gene>
    <name evidence="1" type="ORF">BO95DRAFT_445190</name>
</gene>
<proteinExistence type="predicted"/>
<reference evidence="1" key="1">
    <citation type="submission" date="2018-02" db="EMBL/GenBank/DDBJ databases">
        <title>The genomes of Aspergillus section Nigri reveals drivers in fungal speciation.</title>
        <authorList>
            <consortium name="DOE Joint Genome Institute"/>
            <person name="Vesth T.C."/>
            <person name="Nybo J."/>
            <person name="Theobald S."/>
            <person name="Brandl J."/>
            <person name="Frisvad J.C."/>
            <person name="Nielsen K.F."/>
            <person name="Lyhne E.K."/>
            <person name="Kogle M.E."/>
            <person name="Kuo A."/>
            <person name="Riley R."/>
            <person name="Clum A."/>
            <person name="Nolan M."/>
            <person name="Lipzen A."/>
            <person name="Salamov A."/>
            <person name="Henrissat B."/>
            <person name="Wiebenga A."/>
            <person name="De vries R.P."/>
            <person name="Grigoriev I.V."/>
            <person name="Mortensen U.H."/>
            <person name="Andersen M.R."/>
            <person name="Baker S.E."/>
        </authorList>
    </citation>
    <scope>NUCLEOTIDE SEQUENCE</scope>
    <source>
        <strain evidence="1">CBS 621.78</strain>
    </source>
</reference>
<accession>A0ACD1G299</accession>
<dbReference type="Proteomes" id="UP000249057">
    <property type="component" value="Unassembled WGS sequence"/>
</dbReference>